<organism evidence="1 2">
    <name type="scientific">Inconstantimicrobium mannanitabidum</name>
    <dbReference type="NCBI Taxonomy" id="1604901"/>
    <lineage>
        <taxon>Bacteria</taxon>
        <taxon>Bacillati</taxon>
        <taxon>Bacillota</taxon>
        <taxon>Clostridia</taxon>
        <taxon>Eubacteriales</taxon>
        <taxon>Clostridiaceae</taxon>
        <taxon>Inconstantimicrobium</taxon>
    </lineage>
</organism>
<name>A0ACB5RHZ7_9CLOT</name>
<comment type="caution">
    <text evidence="1">The sequence shown here is derived from an EMBL/GenBank/DDBJ whole genome shotgun (WGS) entry which is preliminary data.</text>
</comment>
<reference evidence="1" key="1">
    <citation type="journal article" date="2025" name="Int. J. Syst. Evol. Microbiol.">
        <title>Inconstantimicrobium mannanitabidum sp. nov., a novel member of the family Clostridiaceae isolated from anoxic soil under the treatment of reductive soil disinfestation.</title>
        <authorList>
            <person name="Ueki A."/>
            <person name="Tonouchi A."/>
            <person name="Honma S."/>
            <person name="Kaku N."/>
            <person name="Ueki K."/>
        </authorList>
    </citation>
    <scope>NUCLEOTIDE SEQUENCE</scope>
    <source>
        <strain evidence="1">TW13</strain>
    </source>
</reference>
<evidence type="ECO:0000313" key="1">
    <source>
        <dbReference type="EMBL" id="GKX68714.1"/>
    </source>
</evidence>
<dbReference type="Proteomes" id="UP001058074">
    <property type="component" value="Unassembled WGS sequence"/>
</dbReference>
<sequence length="363" mass="41353">MYNIYYYGIKGLIYMKPFKKISVSDLKPGMVTAQDFVINNTNLITKNYLMDMAVINKLNLNYAAYDIYVYCPENSSPHYKEKKRFEALQNSLNDISSCIEETFTFANEKQSISIDQIRSISNDIISLLDSKNNIVKCINLPRDFKKYLYTHSTNVALLSMLIAQWMKLDQKTVSLICHSAMLHDIGKTAIPISILEKKGPLTKSEFKLCETHALKGYEIVKNTPFINPAILQGILFHHERLDGTGYPMHLKEDKIPNFARIIAVADTFDAITSNHAYKQKTSPLHALATIKDCSLNKLDPLICHILIMNIAKFYEGQSIILSNDRIGELIKINMDNLLYPIICVDNEVIDLSKNHSLSIKDFV</sequence>
<evidence type="ECO:0000313" key="2">
    <source>
        <dbReference type="Proteomes" id="UP001058074"/>
    </source>
</evidence>
<gene>
    <name evidence="1" type="ORF">rsdtw13_39720</name>
</gene>
<proteinExistence type="predicted"/>
<protein>
    <submittedName>
        <fullName evidence="1">HD family phosphohydrolase</fullName>
    </submittedName>
</protein>
<accession>A0ACB5RHZ7</accession>
<keyword evidence="2" id="KW-1185">Reference proteome</keyword>
<dbReference type="EMBL" id="BROD01000001">
    <property type="protein sequence ID" value="GKX68714.1"/>
    <property type="molecule type" value="Genomic_DNA"/>
</dbReference>